<reference evidence="3" key="1">
    <citation type="journal article" date="2019" name="Int. J. Syst. Evol. Microbiol.">
        <title>The Global Catalogue of Microorganisms (GCM) 10K type strain sequencing project: providing services to taxonomists for standard genome sequencing and annotation.</title>
        <authorList>
            <consortium name="The Broad Institute Genomics Platform"/>
            <consortium name="The Broad Institute Genome Sequencing Center for Infectious Disease"/>
            <person name="Wu L."/>
            <person name="Ma J."/>
        </authorList>
    </citation>
    <scope>NUCLEOTIDE SEQUENCE [LARGE SCALE GENOMIC DNA]</scope>
    <source>
        <strain evidence="3">CCUG 56607</strain>
    </source>
</reference>
<evidence type="ECO:0000256" key="1">
    <source>
        <dbReference type="SAM" id="Phobius"/>
    </source>
</evidence>
<feature type="transmembrane region" description="Helical" evidence="1">
    <location>
        <begin position="152"/>
        <end position="172"/>
    </location>
</feature>
<gene>
    <name evidence="2" type="ORF">ACFQ2J_10000</name>
</gene>
<evidence type="ECO:0000313" key="2">
    <source>
        <dbReference type="EMBL" id="MFD1019502.1"/>
    </source>
</evidence>
<keyword evidence="1" id="KW-1133">Transmembrane helix</keyword>
<name>A0ABW3L133_9BACI</name>
<feature type="transmembrane region" description="Helical" evidence="1">
    <location>
        <begin position="6"/>
        <end position="27"/>
    </location>
</feature>
<dbReference type="RefSeq" id="WP_386059497.1">
    <property type="nucleotide sequence ID" value="NZ_JBHTKL010000005.1"/>
</dbReference>
<dbReference type="Proteomes" id="UP001596990">
    <property type="component" value="Unassembled WGS sequence"/>
</dbReference>
<feature type="transmembrane region" description="Helical" evidence="1">
    <location>
        <begin position="34"/>
        <end position="53"/>
    </location>
</feature>
<evidence type="ECO:0000313" key="3">
    <source>
        <dbReference type="Proteomes" id="UP001596990"/>
    </source>
</evidence>
<sequence length="178" mass="20352">MIGWLIIACEVGFWVFVLAGLFARYILKKKRLGLFLLICTPLVDIVLLVATVLDLKNGAVATEIHGIAAVYLGISVAFGHRMIKWADQKFYKFVHKEKAEEKIKLYGREKAKHEREGWYRHLLAWMIGAGILVAITMYIGDREQTEALKMTLQVWSMALVLDFVISFSYTIFPSRQKA</sequence>
<protein>
    <recommendedName>
        <fullName evidence="4">2TM domain-containing protein</fullName>
    </recommendedName>
</protein>
<organism evidence="2 3">
    <name type="scientific">Thalassobacillus hwangdonensis</name>
    <dbReference type="NCBI Taxonomy" id="546108"/>
    <lineage>
        <taxon>Bacteria</taxon>
        <taxon>Bacillati</taxon>
        <taxon>Bacillota</taxon>
        <taxon>Bacilli</taxon>
        <taxon>Bacillales</taxon>
        <taxon>Bacillaceae</taxon>
        <taxon>Thalassobacillus</taxon>
    </lineage>
</organism>
<comment type="caution">
    <text evidence="2">The sequence shown here is derived from an EMBL/GenBank/DDBJ whole genome shotgun (WGS) entry which is preliminary data.</text>
</comment>
<feature type="transmembrane region" description="Helical" evidence="1">
    <location>
        <begin position="122"/>
        <end position="140"/>
    </location>
</feature>
<keyword evidence="1" id="KW-0812">Transmembrane</keyword>
<feature type="transmembrane region" description="Helical" evidence="1">
    <location>
        <begin position="59"/>
        <end position="79"/>
    </location>
</feature>
<evidence type="ECO:0008006" key="4">
    <source>
        <dbReference type="Google" id="ProtNLM"/>
    </source>
</evidence>
<keyword evidence="1" id="KW-0472">Membrane</keyword>
<accession>A0ABW3L133</accession>
<proteinExistence type="predicted"/>
<dbReference type="EMBL" id="JBHTKL010000005">
    <property type="protein sequence ID" value="MFD1019502.1"/>
    <property type="molecule type" value="Genomic_DNA"/>
</dbReference>
<keyword evidence="3" id="KW-1185">Reference proteome</keyword>